<dbReference type="InterPro" id="IPR014729">
    <property type="entry name" value="Rossmann-like_a/b/a_fold"/>
</dbReference>
<keyword evidence="4" id="KW-0813">Transport</keyword>
<keyword evidence="5" id="KW-0249">Electron transport</keyword>
<comment type="subunit">
    <text evidence="3">Heterodimer of an alpha and a beta subunit.</text>
</comment>
<dbReference type="SUPFAM" id="SSF52402">
    <property type="entry name" value="Adenine nucleotide alpha hydrolases-like"/>
    <property type="match status" value="1"/>
</dbReference>
<comment type="cofactor">
    <cofactor evidence="1">
        <name>FAD</name>
        <dbReference type="ChEBI" id="CHEBI:57692"/>
    </cofactor>
</comment>
<dbReference type="AlphaFoldDB" id="A0A3N2B9Y1"/>
<dbReference type="Pfam" id="PF01012">
    <property type="entry name" value="ETF"/>
    <property type="match status" value="1"/>
</dbReference>
<dbReference type="SMART" id="SM00893">
    <property type="entry name" value="ETF"/>
    <property type="match status" value="1"/>
</dbReference>
<evidence type="ECO:0000256" key="3">
    <source>
        <dbReference type="ARBA" id="ARBA00011355"/>
    </source>
</evidence>
<evidence type="ECO:0000313" key="9">
    <source>
        <dbReference type="Proteomes" id="UP000280668"/>
    </source>
</evidence>
<evidence type="ECO:0000256" key="2">
    <source>
        <dbReference type="ARBA" id="ARBA00007557"/>
    </source>
</evidence>
<comment type="function">
    <text evidence="6">The electron transfer flavoprotein serves as a specific electron acceptor for other dehydrogenases. It transfers the electrons to the main respiratory chain via ETF-ubiquinone oxidoreductase (ETF dehydrogenase).</text>
</comment>
<sequence>MRIVVCVKYVPDMQSERTLDDDGHLVRGLDDALNELDENSVEAAIALAEHARGAGVEAEVLALTVGPDDAIDAVRRSLQMGADAGVHLSDPAVAGADVLGTARVLAGAIAALEAGSQGLQPAPVDLVVTGMATMDGLTSMLPTALAAVLDRPALTFASHLELEFTDGAQVLSITRSLGETEERQRAVLPALVSVTDQANEPRMPGAMALMSARKKPVTTLTLADLPGDALTSEALATTAVVSAEPRPPRETGRILTDTGDAGRKLADYLIGKGLA</sequence>
<dbReference type="InterPro" id="IPR014730">
    <property type="entry name" value="ETF_a/b_N"/>
</dbReference>
<gene>
    <name evidence="8" type="ORF">EDD31_0411</name>
</gene>
<keyword evidence="9" id="KW-1185">Reference proteome</keyword>
<dbReference type="EMBL" id="RKHK01000001">
    <property type="protein sequence ID" value="ROR72065.1"/>
    <property type="molecule type" value="Genomic_DNA"/>
</dbReference>
<evidence type="ECO:0000256" key="5">
    <source>
        <dbReference type="ARBA" id="ARBA00022982"/>
    </source>
</evidence>
<evidence type="ECO:0000256" key="4">
    <source>
        <dbReference type="ARBA" id="ARBA00022448"/>
    </source>
</evidence>
<accession>A0A3N2B9Y1</accession>
<dbReference type="OrthoDB" id="9804960at2"/>
<dbReference type="InterPro" id="IPR012255">
    <property type="entry name" value="ETF_b"/>
</dbReference>
<evidence type="ECO:0000259" key="7">
    <source>
        <dbReference type="SMART" id="SM00893"/>
    </source>
</evidence>
<dbReference type="GO" id="GO:0005829">
    <property type="term" value="C:cytosol"/>
    <property type="evidence" value="ECO:0007669"/>
    <property type="project" value="TreeGrafter"/>
</dbReference>
<proteinExistence type="inferred from homology"/>
<protein>
    <submittedName>
        <fullName evidence="8">Electron transfer flavoprotein beta subunit</fullName>
    </submittedName>
</protein>
<comment type="similarity">
    <text evidence="2">Belongs to the ETF beta-subunit/FixA family.</text>
</comment>
<reference evidence="8 9" key="1">
    <citation type="submission" date="2018-11" db="EMBL/GenBank/DDBJ databases">
        <title>Sequencing the genomes of 1000 actinobacteria strains.</title>
        <authorList>
            <person name="Klenk H.-P."/>
        </authorList>
    </citation>
    <scope>NUCLEOTIDE SEQUENCE [LARGE SCALE GENOMIC DNA]</scope>
    <source>
        <strain evidence="8 9">DSM 11294</strain>
    </source>
</reference>
<dbReference type="Proteomes" id="UP000280668">
    <property type="component" value="Unassembled WGS sequence"/>
</dbReference>
<dbReference type="Gene3D" id="3.40.50.620">
    <property type="entry name" value="HUPs"/>
    <property type="match status" value="1"/>
</dbReference>
<name>A0A3N2B9Y1_9MICO</name>
<evidence type="ECO:0000313" key="8">
    <source>
        <dbReference type="EMBL" id="ROR72065.1"/>
    </source>
</evidence>
<feature type="domain" description="Electron transfer flavoprotein alpha/beta-subunit N-terminal" evidence="7">
    <location>
        <begin position="22"/>
        <end position="229"/>
    </location>
</feature>
<dbReference type="PANTHER" id="PTHR21294:SF8">
    <property type="entry name" value="ELECTRON TRANSFER FLAVOPROTEIN SUBUNIT BETA"/>
    <property type="match status" value="1"/>
</dbReference>
<dbReference type="PIRSF" id="PIRSF000090">
    <property type="entry name" value="Beta-ETF"/>
    <property type="match status" value="1"/>
</dbReference>
<evidence type="ECO:0000256" key="1">
    <source>
        <dbReference type="ARBA" id="ARBA00001974"/>
    </source>
</evidence>
<dbReference type="PANTHER" id="PTHR21294">
    <property type="entry name" value="ELECTRON TRANSFER FLAVOPROTEIN BETA-SUBUNIT"/>
    <property type="match status" value="1"/>
</dbReference>
<dbReference type="GO" id="GO:0009055">
    <property type="term" value="F:electron transfer activity"/>
    <property type="evidence" value="ECO:0007669"/>
    <property type="project" value="InterPro"/>
</dbReference>
<organism evidence="8 9">
    <name type="scientific">Bogoriella caseilytica</name>
    <dbReference type="NCBI Taxonomy" id="56055"/>
    <lineage>
        <taxon>Bacteria</taxon>
        <taxon>Bacillati</taxon>
        <taxon>Actinomycetota</taxon>
        <taxon>Actinomycetes</taxon>
        <taxon>Micrococcales</taxon>
        <taxon>Bogoriellaceae</taxon>
        <taxon>Bogoriella</taxon>
    </lineage>
</organism>
<evidence type="ECO:0000256" key="6">
    <source>
        <dbReference type="ARBA" id="ARBA00025649"/>
    </source>
</evidence>
<comment type="caution">
    <text evidence="8">The sequence shown here is derived from an EMBL/GenBank/DDBJ whole genome shotgun (WGS) entry which is preliminary data.</text>
</comment>
<dbReference type="RefSeq" id="WP_123302687.1">
    <property type="nucleotide sequence ID" value="NZ_RKHK01000001.1"/>
</dbReference>